<gene>
    <name evidence="1" type="ORF">FXN61_22330</name>
</gene>
<reference evidence="1 2" key="1">
    <citation type="submission" date="2019-08" db="EMBL/GenBank/DDBJ databases">
        <title>Lentzea from Indian Himalayas.</title>
        <authorList>
            <person name="Mandal S."/>
            <person name="Mallick Gupta A."/>
            <person name="Maiti P.K."/>
            <person name="Sarkar J."/>
            <person name="Mandal S."/>
        </authorList>
    </citation>
    <scope>NUCLEOTIDE SEQUENCE [LARGE SCALE GENOMIC DNA]</scope>
    <source>
        <strain evidence="1 2">PSKA42</strain>
    </source>
</reference>
<organism evidence="1 2">
    <name type="scientific">Lentzea indica</name>
    <dbReference type="NCBI Taxonomy" id="2604800"/>
    <lineage>
        <taxon>Bacteria</taxon>
        <taxon>Bacillati</taxon>
        <taxon>Actinomycetota</taxon>
        <taxon>Actinomycetes</taxon>
        <taxon>Pseudonocardiales</taxon>
        <taxon>Pseudonocardiaceae</taxon>
        <taxon>Lentzea</taxon>
    </lineage>
</organism>
<keyword evidence="2" id="KW-1185">Reference proteome</keyword>
<protein>
    <submittedName>
        <fullName evidence="1">Uncharacterized protein</fullName>
    </submittedName>
</protein>
<name>A0ABX1FKP9_9PSEU</name>
<dbReference type="RefSeq" id="WP_167976057.1">
    <property type="nucleotide sequence ID" value="NZ_VSRL01000082.1"/>
</dbReference>
<sequence length="145" mass="15702">MTSTLRHRAPVTPMMTVSVFLGPDFQMVFQNPGRPEDVIVLGSSSEIAMALNLSGAPVTSDLPAQRLARLAIAGVRRAGVRRVQELTLIDRMANVLDEDVAPSMRPEVLKLQRRIWPDHREEACTGAASALVQAVKRGHGLVVAA</sequence>
<accession>A0ABX1FKP9</accession>
<comment type="caution">
    <text evidence="1">The sequence shown here is derived from an EMBL/GenBank/DDBJ whole genome shotgun (WGS) entry which is preliminary data.</text>
</comment>
<proteinExistence type="predicted"/>
<dbReference type="Proteomes" id="UP001515943">
    <property type="component" value="Unassembled WGS sequence"/>
</dbReference>
<dbReference type="EMBL" id="VSRL01000082">
    <property type="protein sequence ID" value="NKE59397.1"/>
    <property type="molecule type" value="Genomic_DNA"/>
</dbReference>
<evidence type="ECO:0000313" key="2">
    <source>
        <dbReference type="Proteomes" id="UP001515943"/>
    </source>
</evidence>
<evidence type="ECO:0000313" key="1">
    <source>
        <dbReference type="EMBL" id="NKE59397.1"/>
    </source>
</evidence>